<evidence type="ECO:0000313" key="2">
    <source>
        <dbReference type="Proteomes" id="UP000503540"/>
    </source>
</evidence>
<dbReference type="AlphaFoldDB" id="A0A6G9YMY7"/>
<proteinExistence type="predicted"/>
<protein>
    <submittedName>
        <fullName evidence="1">Anti-sigma factor</fullName>
    </submittedName>
</protein>
<gene>
    <name evidence="1" type="ORF">F5544_33000</name>
</gene>
<name>A0A6G9YMY7_9NOCA</name>
<evidence type="ECO:0000313" key="1">
    <source>
        <dbReference type="EMBL" id="QIS14437.1"/>
    </source>
</evidence>
<organism evidence="1 2">
    <name type="scientific">Nocardia arthritidis</name>
    <dbReference type="NCBI Taxonomy" id="228602"/>
    <lineage>
        <taxon>Bacteria</taxon>
        <taxon>Bacillati</taxon>
        <taxon>Actinomycetota</taxon>
        <taxon>Actinomycetes</taxon>
        <taxon>Mycobacteriales</taxon>
        <taxon>Nocardiaceae</taxon>
        <taxon>Nocardia</taxon>
    </lineage>
</organism>
<keyword evidence="2" id="KW-1185">Reference proteome</keyword>
<reference evidence="1 2" key="1">
    <citation type="journal article" date="2019" name="ACS Chem. Biol.">
        <title>Identification and Mobilization of a Cryptic Antibiotic Biosynthesis Gene Locus from a Human-Pathogenic Nocardia Isolate.</title>
        <authorList>
            <person name="Herisse M."/>
            <person name="Ishida K."/>
            <person name="Porter J.L."/>
            <person name="Howden B."/>
            <person name="Hertweck C."/>
            <person name="Stinear T.P."/>
            <person name="Pidot S.J."/>
        </authorList>
    </citation>
    <scope>NUCLEOTIDE SEQUENCE [LARGE SCALE GENOMIC DNA]</scope>
    <source>
        <strain evidence="1 2">AUSMDU00012717</strain>
    </source>
</reference>
<dbReference type="KEGG" id="nah:F5544_33000"/>
<accession>A0A6G9YMY7</accession>
<sequence>MNGSTDRRIPAAWSSGVEQAEVIMGERISKSPATTSTIGIRVPAELDQLVMLRAIAETIALIGDFALDEVTDIRVAVDEIATALMRGAAPDSELECEFGYNARRMTVRMRVAAGAHDVIDEGGFGWHVLRTITETLAVERDPFDKAVSGYPTTVIFSRIRSDADDG</sequence>
<dbReference type="Proteomes" id="UP000503540">
    <property type="component" value="Chromosome"/>
</dbReference>
<dbReference type="EMBL" id="CP046172">
    <property type="protein sequence ID" value="QIS14437.1"/>
    <property type="molecule type" value="Genomic_DNA"/>
</dbReference>
<dbReference type="RefSeq" id="WP_238846783.1">
    <property type="nucleotide sequence ID" value="NZ_CP046172.1"/>
</dbReference>